<keyword evidence="3" id="KW-0675">Receptor</keyword>
<reference evidence="3 4" key="1">
    <citation type="submission" date="2014-03" db="EMBL/GenBank/DDBJ databases">
        <title>Genome sequence of Bordetella hinzii.</title>
        <authorList>
            <person name="Register K."/>
            <person name="Harvill E."/>
            <person name="Goodfield L.L."/>
            <person name="Ivanov Y.V."/>
            <person name="Meyer J.A."/>
            <person name="Muse S.J."/>
            <person name="Jacobs N."/>
            <person name="Bendor L."/>
            <person name="Smallridge W.E."/>
            <person name="Brinkac L.M."/>
            <person name="Sanka R."/>
            <person name="Kim M."/>
            <person name="Losada L."/>
        </authorList>
    </citation>
    <scope>NUCLEOTIDE SEQUENCE [LARGE SCALE GENOMIC DNA]</scope>
    <source>
        <strain evidence="3 4">OH87 BAL007II</strain>
    </source>
</reference>
<feature type="signal peptide" evidence="2">
    <location>
        <begin position="1"/>
        <end position="39"/>
    </location>
</feature>
<dbReference type="Proteomes" id="UP000025748">
    <property type="component" value="Unassembled WGS sequence"/>
</dbReference>
<comment type="caution">
    <text evidence="3">The sequence shown here is derived from an EMBL/GenBank/DDBJ whole genome shotgun (WGS) entry which is preliminary data.</text>
</comment>
<dbReference type="Pfam" id="PF03401">
    <property type="entry name" value="TctC"/>
    <property type="match status" value="1"/>
</dbReference>
<proteinExistence type="inferred from homology"/>
<evidence type="ECO:0000256" key="1">
    <source>
        <dbReference type="ARBA" id="ARBA00006987"/>
    </source>
</evidence>
<dbReference type="PIRSF" id="PIRSF017082">
    <property type="entry name" value="YflP"/>
    <property type="match status" value="1"/>
</dbReference>
<evidence type="ECO:0000313" key="4">
    <source>
        <dbReference type="Proteomes" id="UP000025748"/>
    </source>
</evidence>
<accession>A0ABR4QZH6</accession>
<sequence length="342" mass="35395">MAPAGRPRGFFRLPPMSKRLSLLAAALLAPLLAVSAACAAAPWPAAKPITLIVPVSAGGNVDTTARLVAQRLGERLNQSIIIENVAGAGGVVGVGKAIHAQPDGYTAVMGFDGPISVAHLVNPAVRYDAEHRLAPVGLVTTAPVVMLARPGLAVNSMDELLDLARREPGKLTYATSGVGTVLHLAVEVMQEQAGVKLVHVPYRGGAQITNDVMGEQVDLGMLVTTSATPLVQQGKLRALGVTSAARASSLPQVPAFGETPALKGFDLNTWTGLFVPAGTPPEIIARLNEALNAVLKLPEVAARLKDGGATPGEGSPAAFADFLKKEQATYAHIVARAHITQE</sequence>
<protein>
    <submittedName>
        <fullName evidence="3">Tripartite tricarboxylate transporter family receptor</fullName>
    </submittedName>
</protein>
<dbReference type="InterPro" id="IPR042100">
    <property type="entry name" value="Bug_dom1"/>
</dbReference>
<dbReference type="InterPro" id="IPR005064">
    <property type="entry name" value="BUG"/>
</dbReference>
<dbReference type="EMBL" id="JHEM01000019">
    <property type="protein sequence ID" value="KCB23588.1"/>
    <property type="molecule type" value="Genomic_DNA"/>
</dbReference>
<comment type="similarity">
    <text evidence="1">Belongs to the UPF0065 (bug) family.</text>
</comment>
<gene>
    <name evidence="3" type="ORF">L544_4395</name>
</gene>
<name>A0ABR4QZH6_9BORD</name>
<dbReference type="PANTHER" id="PTHR42928">
    <property type="entry name" value="TRICARBOXYLATE-BINDING PROTEIN"/>
    <property type="match status" value="1"/>
</dbReference>
<keyword evidence="4" id="KW-1185">Reference proteome</keyword>
<dbReference type="SUPFAM" id="SSF53850">
    <property type="entry name" value="Periplasmic binding protein-like II"/>
    <property type="match status" value="1"/>
</dbReference>
<organism evidence="3 4">
    <name type="scientific">Bordetella hinzii OH87 BAL007II</name>
    <dbReference type="NCBI Taxonomy" id="1331262"/>
    <lineage>
        <taxon>Bacteria</taxon>
        <taxon>Pseudomonadati</taxon>
        <taxon>Pseudomonadota</taxon>
        <taxon>Betaproteobacteria</taxon>
        <taxon>Burkholderiales</taxon>
        <taxon>Alcaligenaceae</taxon>
        <taxon>Bordetella</taxon>
    </lineage>
</organism>
<keyword evidence="2" id="KW-0732">Signal</keyword>
<dbReference type="Gene3D" id="3.40.190.10">
    <property type="entry name" value="Periplasmic binding protein-like II"/>
    <property type="match status" value="1"/>
</dbReference>
<dbReference type="PANTHER" id="PTHR42928:SF5">
    <property type="entry name" value="BLR1237 PROTEIN"/>
    <property type="match status" value="1"/>
</dbReference>
<dbReference type="Gene3D" id="3.40.190.150">
    <property type="entry name" value="Bordetella uptake gene, domain 1"/>
    <property type="match status" value="1"/>
</dbReference>
<feature type="chain" id="PRO_5046739017" evidence="2">
    <location>
        <begin position="40"/>
        <end position="342"/>
    </location>
</feature>
<evidence type="ECO:0000313" key="3">
    <source>
        <dbReference type="EMBL" id="KCB23588.1"/>
    </source>
</evidence>
<evidence type="ECO:0000256" key="2">
    <source>
        <dbReference type="SAM" id="SignalP"/>
    </source>
</evidence>